<evidence type="ECO:0000313" key="1">
    <source>
        <dbReference type="EMBL" id="QHT06464.1"/>
    </source>
</evidence>
<protein>
    <submittedName>
        <fullName evidence="1">Uncharacterized protein</fullName>
    </submittedName>
</protein>
<name>A0A6C0CRZ4_9ZZZZ</name>
<reference evidence="1" key="1">
    <citation type="journal article" date="2020" name="Nature">
        <title>Giant virus diversity and host interactions through global metagenomics.</title>
        <authorList>
            <person name="Schulz F."/>
            <person name="Roux S."/>
            <person name="Paez-Espino D."/>
            <person name="Jungbluth S."/>
            <person name="Walsh D.A."/>
            <person name="Denef V.J."/>
            <person name="McMahon K.D."/>
            <person name="Konstantinidis K.T."/>
            <person name="Eloe-Fadrosh E.A."/>
            <person name="Kyrpides N.C."/>
            <person name="Woyke T."/>
        </authorList>
    </citation>
    <scope>NUCLEOTIDE SEQUENCE</scope>
    <source>
        <strain evidence="1">GVMAG-M-3300021425-30</strain>
    </source>
</reference>
<sequence>MAFVSDYTFYNKTRIGDDSCDQSQRSMQYAAHANYMLTNYRPACPMNNAVDFATSQPFINFTGSHQIGINGCNIDQNSELHITDITRPKCRISLYERPFLTVPYLGRGSSNPILESQLQQGELANNRKSINPSSEMSHINYRHTPMIPSLKATVNNPANLVEGVAAEGWIRGGLPSRELAKDKDYAKK</sequence>
<dbReference type="AlphaFoldDB" id="A0A6C0CRZ4"/>
<organism evidence="1">
    <name type="scientific">viral metagenome</name>
    <dbReference type="NCBI Taxonomy" id="1070528"/>
    <lineage>
        <taxon>unclassified sequences</taxon>
        <taxon>metagenomes</taxon>
        <taxon>organismal metagenomes</taxon>
    </lineage>
</organism>
<accession>A0A6C0CRZ4</accession>
<proteinExistence type="predicted"/>
<dbReference type="EMBL" id="MN739469">
    <property type="protein sequence ID" value="QHT06464.1"/>
    <property type="molecule type" value="Genomic_DNA"/>
</dbReference>